<feature type="region of interest" description="Disordered" evidence="1">
    <location>
        <begin position="1"/>
        <end position="22"/>
    </location>
</feature>
<comment type="caution">
    <text evidence="3">The sequence shown here is derived from an EMBL/GenBank/DDBJ whole genome shotgun (WGS) entry which is preliminary data.</text>
</comment>
<dbReference type="Pfam" id="PF11303">
    <property type="entry name" value="DUF3105"/>
    <property type="match status" value="1"/>
</dbReference>
<reference evidence="3 4" key="1">
    <citation type="submission" date="2020-08" db="EMBL/GenBank/DDBJ databases">
        <title>Sequencing the genomes of 1000 actinobacteria strains.</title>
        <authorList>
            <person name="Klenk H.-P."/>
        </authorList>
    </citation>
    <scope>NUCLEOTIDE SEQUENCE [LARGE SCALE GENOMIC DNA]</scope>
    <source>
        <strain evidence="3 4">DSM 44593</strain>
    </source>
</reference>
<proteinExistence type="predicted"/>
<dbReference type="InterPro" id="IPR021454">
    <property type="entry name" value="DUF3105"/>
</dbReference>
<evidence type="ECO:0000256" key="2">
    <source>
        <dbReference type="SAM" id="Phobius"/>
    </source>
</evidence>
<gene>
    <name evidence="3" type="ORF">HNR25_003363</name>
</gene>
<evidence type="ECO:0000313" key="3">
    <source>
        <dbReference type="EMBL" id="MBB5999612.1"/>
    </source>
</evidence>
<protein>
    <recommendedName>
        <fullName evidence="5">DUF3105 domain-containing protein</fullName>
    </recommendedName>
</protein>
<evidence type="ECO:0000313" key="4">
    <source>
        <dbReference type="Proteomes" id="UP000578077"/>
    </source>
</evidence>
<dbReference type="RefSeq" id="WP_184636547.1">
    <property type="nucleotide sequence ID" value="NZ_BAABKT010000039.1"/>
</dbReference>
<feature type="transmembrane region" description="Helical" evidence="2">
    <location>
        <begin position="28"/>
        <end position="53"/>
    </location>
</feature>
<keyword evidence="2" id="KW-0812">Transmembrane</keyword>
<organism evidence="3 4">
    <name type="scientific">Streptomonospora salina</name>
    <dbReference type="NCBI Taxonomy" id="104205"/>
    <lineage>
        <taxon>Bacteria</taxon>
        <taxon>Bacillati</taxon>
        <taxon>Actinomycetota</taxon>
        <taxon>Actinomycetes</taxon>
        <taxon>Streptosporangiales</taxon>
        <taxon>Nocardiopsidaceae</taxon>
        <taxon>Streptomonospora</taxon>
    </lineage>
</organism>
<dbReference type="Proteomes" id="UP000578077">
    <property type="component" value="Unassembled WGS sequence"/>
</dbReference>
<dbReference type="EMBL" id="JACHLY010000001">
    <property type="protein sequence ID" value="MBB5999612.1"/>
    <property type="molecule type" value="Genomic_DNA"/>
</dbReference>
<evidence type="ECO:0000256" key="1">
    <source>
        <dbReference type="SAM" id="MobiDB-lite"/>
    </source>
</evidence>
<evidence type="ECO:0008006" key="5">
    <source>
        <dbReference type="Google" id="ProtNLM"/>
    </source>
</evidence>
<name>A0A841E9F7_9ACTN</name>
<keyword evidence="2" id="KW-1133">Transmembrane helix</keyword>
<keyword evidence="2" id="KW-0472">Membrane</keyword>
<keyword evidence="4" id="KW-1185">Reference proteome</keyword>
<sequence length="232" mass="25276">MAKNASERRRKAEERRKERERAERRARILRVTAFAGAGVLFAGMVGFGIWVAYERGAGDAAASVEASDIENLQTYDGLTNQHVAQPVDYEMTPPAGGDHHAVWQNCGVYGAPISSLNAVHSLEHGAVWITYSPDLADEQVEELESLYSQGSYIIVSPYDEQDMPAPIVASAWGNQIEVQSPGDERLSQFLRSFERSPDVPEPGAACTQGLDLNAQELEEAGGIEALGQGMQR</sequence>
<accession>A0A841E9F7</accession>
<dbReference type="AlphaFoldDB" id="A0A841E9F7"/>